<dbReference type="FunFam" id="2.10.230.10:FF:000001">
    <property type="entry name" value="DnaJ subfamily A member 2"/>
    <property type="match status" value="1"/>
</dbReference>
<keyword evidence="2" id="KW-0677">Repeat</keyword>
<reference evidence="9" key="1">
    <citation type="submission" date="2021-02" db="EMBL/GenBank/DDBJ databases">
        <authorList>
            <person name="Nowell W R."/>
        </authorList>
    </citation>
    <scope>NUCLEOTIDE SEQUENCE</scope>
</reference>
<protein>
    <submittedName>
        <fullName evidence="9">Uncharacterized protein</fullName>
    </submittedName>
</protein>
<evidence type="ECO:0000259" key="8">
    <source>
        <dbReference type="PROSITE" id="PS51188"/>
    </source>
</evidence>
<feature type="zinc finger region" description="CR-type" evidence="5">
    <location>
        <begin position="128"/>
        <end position="211"/>
    </location>
</feature>
<feature type="domain" description="CR-type" evidence="8">
    <location>
        <begin position="128"/>
        <end position="211"/>
    </location>
</feature>
<dbReference type="GO" id="GO:0030544">
    <property type="term" value="F:Hsp70 protein binding"/>
    <property type="evidence" value="ECO:0007669"/>
    <property type="project" value="InterPro"/>
</dbReference>
<dbReference type="InterPro" id="IPR044713">
    <property type="entry name" value="DNJA1/2-like"/>
</dbReference>
<dbReference type="CDD" id="cd10719">
    <property type="entry name" value="DnaJ_zf"/>
    <property type="match status" value="1"/>
</dbReference>
<feature type="compositionally biased region" description="Basic and acidic residues" evidence="6">
    <location>
        <begin position="379"/>
        <end position="389"/>
    </location>
</feature>
<sequence length="411" mass="47229">MVVDKTLYNVLGVEPSATQDEITRAARKKALEHHPDRGGSHEMMQQVNAARDILSDPEKRRAYDQYGLKGMQSRMENQDFHFPGFHNDIFDIFNLFDHGSTHRHTTRSTKGEDIKQVLQVTLEELYAGSTRVAVIDRNVVCESCRGTGSSDGVTRRCINCDGTGMETSIHRAGPFIHQTRRECSVCHGSGDMTDPKNRCRTCYGKKVNREEKILDVNIVPGGADCETVKFHGEGHQIPNGTPGTAFVILKQEPHRLFERRNDNLFMRMEINLTECLCGFQRLIKSLDNHEILIDHPPGKPILPNSYRCLKGYGMPNRNTHSYGDLIIQFDVKFPDETNFHLTESQRVQLESILPAKKRIQLNNTQRYEKPEMNEYYMNREDFKRNHRGDNDDDDDDAESHYHRQGVQCHQQ</sequence>
<name>A0A814QIP3_ADIRI</name>
<dbReference type="InterPro" id="IPR002939">
    <property type="entry name" value="DnaJ_C"/>
</dbReference>
<dbReference type="SMART" id="SM00271">
    <property type="entry name" value="DnaJ"/>
    <property type="match status" value="1"/>
</dbReference>
<evidence type="ECO:0000256" key="1">
    <source>
        <dbReference type="ARBA" id="ARBA00022723"/>
    </source>
</evidence>
<dbReference type="EMBL" id="CAJNOJ010000105">
    <property type="protein sequence ID" value="CAF1121137.1"/>
    <property type="molecule type" value="Genomic_DNA"/>
</dbReference>
<keyword evidence="3 5" id="KW-0863">Zinc-finger</keyword>
<organism evidence="9 10">
    <name type="scientific">Adineta ricciae</name>
    <name type="common">Rotifer</name>
    <dbReference type="NCBI Taxonomy" id="249248"/>
    <lineage>
        <taxon>Eukaryota</taxon>
        <taxon>Metazoa</taxon>
        <taxon>Spiralia</taxon>
        <taxon>Gnathifera</taxon>
        <taxon>Rotifera</taxon>
        <taxon>Eurotatoria</taxon>
        <taxon>Bdelloidea</taxon>
        <taxon>Adinetida</taxon>
        <taxon>Adinetidae</taxon>
        <taxon>Adineta</taxon>
    </lineage>
</organism>
<accession>A0A814QIP3</accession>
<dbReference type="PRINTS" id="PR00625">
    <property type="entry name" value="JDOMAIN"/>
</dbReference>
<dbReference type="InterPro" id="IPR001305">
    <property type="entry name" value="HSP_DnaJ_Cys-rich_dom"/>
</dbReference>
<dbReference type="CDD" id="cd06257">
    <property type="entry name" value="DnaJ"/>
    <property type="match status" value="1"/>
</dbReference>
<dbReference type="InterPro" id="IPR036869">
    <property type="entry name" value="J_dom_sf"/>
</dbReference>
<dbReference type="GO" id="GO:0006457">
    <property type="term" value="P:protein folding"/>
    <property type="evidence" value="ECO:0007669"/>
    <property type="project" value="InterPro"/>
</dbReference>
<proteinExistence type="predicted"/>
<dbReference type="GO" id="GO:0051082">
    <property type="term" value="F:unfolded protein binding"/>
    <property type="evidence" value="ECO:0007669"/>
    <property type="project" value="InterPro"/>
</dbReference>
<keyword evidence="1 5" id="KW-0479">Metal-binding</keyword>
<dbReference type="PANTHER" id="PTHR43888">
    <property type="entry name" value="DNAJ-LIKE-2, ISOFORM A-RELATED"/>
    <property type="match status" value="1"/>
</dbReference>
<dbReference type="Pfam" id="PF01556">
    <property type="entry name" value="DnaJ_C"/>
    <property type="match status" value="1"/>
</dbReference>
<dbReference type="AlphaFoldDB" id="A0A814QIP3"/>
<dbReference type="SUPFAM" id="SSF49493">
    <property type="entry name" value="HSP40/DnaJ peptide-binding domain"/>
    <property type="match status" value="2"/>
</dbReference>
<dbReference type="Gene3D" id="2.10.230.10">
    <property type="entry name" value="Heat shock protein DnaJ, cysteine-rich domain"/>
    <property type="match status" value="1"/>
</dbReference>
<evidence type="ECO:0000256" key="3">
    <source>
        <dbReference type="ARBA" id="ARBA00022771"/>
    </source>
</evidence>
<feature type="region of interest" description="Disordered" evidence="6">
    <location>
        <begin position="379"/>
        <end position="411"/>
    </location>
</feature>
<dbReference type="Pfam" id="PF00226">
    <property type="entry name" value="DnaJ"/>
    <property type="match status" value="1"/>
</dbReference>
<evidence type="ECO:0000313" key="10">
    <source>
        <dbReference type="Proteomes" id="UP000663852"/>
    </source>
</evidence>
<dbReference type="FunFam" id="2.60.260.20:FF:000003">
    <property type="entry name" value="DnaJ subfamily A member 2"/>
    <property type="match status" value="1"/>
</dbReference>
<feature type="domain" description="J" evidence="7">
    <location>
        <begin position="6"/>
        <end position="67"/>
    </location>
</feature>
<dbReference type="InterPro" id="IPR008971">
    <property type="entry name" value="HSP40/DnaJ_pept-bd"/>
</dbReference>
<evidence type="ECO:0000256" key="5">
    <source>
        <dbReference type="PROSITE-ProRule" id="PRU00546"/>
    </source>
</evidence>
<evidence type="ECO:0000256" key="6">
    <source>
        <dbReference type="SAM" id="MobiDB-lite"/>
    </source>
</evidence>
<dbReference type="CDD" id="cd10747">
    <property type="entry name" value="DnaJ_C"/>
    <property type="match status" value="1"/>
</dbReference>
<dbReference type="Gene3D" id="1.10.287.110">
    <property type="entry name" value="DnaJ domain"/>
    <property type="match status" value="1"/>
</dbReference>
<dbReference type="GO" id="GO:0008270">
    <property type="term" value="F:zinc ion binding"/>
    <property type="evidence" value="ECO:0007669"/>
    <property type="project" value="UniProtKB-KW"/>
</dbReference>
<dbReference type="InterPro" id="IPR001623">
    <property type="entry name" value="DnaJ_domain"/>
</dbReference>
<dbReference type="PROSITE" id="PS50076">
    <property type="entry name" value="DNAJ_2"/>
    <property type="match status" value="1"/>
</dbReference>
<dbReference type="InterPro" id="IPR036410">
    <property type="entry name" value="HSP_DnaJ_Cys-rich_dom_sf"/>
</dbReference>
<gene>
    <name evidence="9" type="ORF">EDS130_LOCUS21058</name>
</gene>
<dbReference type="Pfam" id="PF00684">
    <property type="entry name" value="DnaJ_CXXCXGXG"/>
    <property type="match status" value="1"/>
</dbReference>
<dbReference type="PROSITE" id="PS51188">
    <property type="entry name" value="ZF_CR"/>
    <property type="match status" value="1"/>
</dbReference>
<evidence type="ECO:0000313" key="9">
    <source>
        <dbReference type="EMBL" id="CAF1121137.1"/>
    </source>
</evidence>
<evidence type="ECO:0000256" key="4">
    <source>
        <dbReference type="ARBA" id="ARBA00022833"/>
    </source>
</evidence>
<evidence type="ECO:0000259" key="7">
    <source>
        <dbReference type="PROSITE" id="PS50076"/>
    </source>
</evidence>
<comment type="caution">
    <text evidence="9">The sequence shown here is derived from an EMBL/GenBank/DDBJ whole genome shotgun (WGS) entry which is preliminary data.</text>
</comment>
<dbReference type="Gene3D" id="2.60.260.20">
    <property type="entry name" value="Urease metallochaperone UreE, N-terminal domain"/>
    <property type="match status" value="2"/>
</dbReference>
<dbReference type="OrthoDB" id="550424at2759"/>
<evidence type="ECO:0000256" key="2">
    <source>
        <dbReference type="ARBA" id="ARBA00022737"/>
    </source>
</evidence>
<dbReference type="Proteomes" id="UP000663852">
    <property type="component" value="Unassembled WGS sequence"/>
</dbReference>
<dbReference type="SUPFAM" id="SSF46565">
    <property type="entry name" value="Chaperone J-domain"/>
    <property type="match status" value="1"/>
</dbReference>
<keyword evidence="4 5" id="KW-0862">Zinc</keyword>
<dbReference type="SUPFAM" id="SSF57938">
    <property type="entry name" value="DnaJ/Hsp40 cysteine-rich domain"/>
    <property type="match status" value="1"/>
</dbReference>